<comment type="subcellular location">
    <subcellularLocation>
        <location evidence="3">Cytoplasm</location>
    </subcellularLocation>
</comment>
<keyword evidence="3" id="KW-0324">Glycolysis</keyword>
<evidence type="ECO:0000313" key="5">
    <source>
        <dbReference type="EMBL" id="TKV81197.1"/>
    </source>
</evidence>
<dbReference type="GO" id="GO:0004340">
    <property type="term" value="F:glucokinase activity"/>
    <property type="evidence" value="ECO:0007669"/>
    <property type="project" value="UniProtKB-UniRule"/>
</dbReference>
<organism evidence="5 6">
    <name type="scientific">Bradyrhizobium elkanii</name>
    <dbReference type="NCBI Taxonomy" id="29448"/>
    <lineage>
        <taxon>Bacteria</taxon>
        <taxon>Pseudomonadati</taxon>
        <taxon>Pseudomonadota</taxon>
        <taxon>Alphaproteobacteria</taxon>
        <taxon>Hyphomicrobiales</taxon>
        <taxon>Nitrobacteraceae</taxon>
        <taxon>Bradyrhizobium</taxon>
    </lineage>
</organism>
<dbReference type="PANTHER" id="PTHR47690:SF1">
    <property type="entry name" value="GLUCOKINASE"/>
    <property type="match status" value="1"/>
</dbReference>
<dbReference type="NCBIfam" id="TIGR00749">
    <property type="entry name" value="glk"/>
    <property type="match status" value="1"/>
</dbReference>
<dbReference type="InterPro" id="IPR050201">
    <property type="entry name" value="Bacterial_glucokinase"/>
</dbReference>
<evidence type="ECO:0000256" key="4">
    <source>
        <dbReference type="RuleBase" id="RU004046"/>
    </source>
</evidence>
<comment type="caution">
    <text evidence="5">The sequence shown here is derived from an EMBL/GenBank/DDBJ whole genome shotgun (WGS) entry which is preliminary data.</text>
</comment>
<dbReference type="GO" id="GO:0005536">
    <property type="term" value="F:D-glucose binding"/>
    <property type="evidence" value="ECO:0007669"/>
    <property type="project" value="InterPro"/>
</dbReference>
<dbReference type="EC" id="2.7.1.2" evidence="3"/>
<dbReference type="RefSeq" id="WP_137478715.1">
    <property type="nucleotide sequence ID" value="NZ_SZZP01000007.1"/>
</dbReference>
<protein>
    <recommendedName>
        <fullName evidence="3">Glucokinase</fullName>
        <ecNumber evidence="3">2.7.1.2</ecNumber>
    </recommendedName>
    <alternativeName>
        <fullName evidence="3">Glucose kinase</fullName>
    </alternativeName>
</protein>
<evidence type="ECO:0000256" key="1">
    <source>
        <dbReference type="ARBA" id="ARBA00022679"/>
    </source>
</evidence>
<accession>A0A4U6S0T9</accession>
<feature type="binding site" evidence="3">
    <location>
        <begin position="14"/>
        <end position="19"/>
    </location>
    <ligand>
        <name>ATP</name>
        <dbReference type="ChEBI" id="CHEBI:30616"/>
    </ligand>
</feature>
<dbReference type="EMBL" id="SZZP01000007">
    <property type="protein sequence ID" value="TKV81197.1"/>
    <property type="molecule type" value="Genomic_DNA"/>
</dbReference>
<keyword evidence="2 3" id="KW-0418">Kinase</keyword>
<dbReference type="GO" id="GO:0005829">
    <property type="term" value="C:cytosol"/>
    <property type="evidence" value="ECO:0007669"/>
    <property type="project" value="TreeGrafter"/>
</dbReference>
<comment type="similarity">
    <text evidence="3 4">Belongs to the bacterial glucokinase family.</text>
</comment>
<dbReference type="GO" id="GO:0005524">
    <property type="term" value="F:ATP binding"/>
    <property type="evidence" value="ECO:0007669"/>
    <property type="project" value="UniProtKB-UniRule"/>
</dbReference>
<dbReference type="NCBIfam" id="NF009073">
    <property type="entry name" value="PRK12408.1"/>
    <property type="match status" value="1"/>
</dbReference>
<dbReference type="InterPro" id="IPR003836">
    <property type="entry name" value="Glucokinase"/>
</dbReference>
<gene>
    <name evidence="3 5" type="primary">glk</name>
    <name evidence="5" type="ORF">FDV58_13825</name>
</gene>
<proteinExistence type="inferred from homology"/>
<dbReference type="Proteomes" id="UP000305095">
    <property type="component" value="Unassembled WGS sequence"/>
</dbReference>
<dbReference type="HAMAP" id="MF_00524">
    <property type="entry name" value="Glucokinase"/>
    <property type="match status" value="1"/>
</dbReference>
<keyword evidence="3" id="KW-0547">Nucleotide-binding</keyword>
<reference evidence="5 6" key="1">
    <citation type="submission" date="2019-05" db="EMBL/GenBank/DDBJ databases">
        <title>Draft Genome of Bradyrhizobium elkanii strain SEMIA 938, Used in Commercial Inoculants for Lupinus spp. in Brazil.</title>
        <authorList>
            <person name="Hungria M."/>
            <person name="Delamuta J.R.M."/>
            <person name="Ribeiro R.A."/>
            <person name="Nogueira M.A."/>
        </authorList>
    </citation>
    <scope>NUCLEOTIDE SEQUENCE [LARGE SCALE GENOMIC DNA]</scope>
    <source>
        <strain evidence="5 6">Semia 938</strain>
    </source>
</reference>
<dbReference type="GO" id="GO:0006096">
    <property type="term" value="P:glycolytic process"/>
    <property type="evidence" value="ECO:0007669"/>
    <property type="project" value="UniProtKB-UniRule"/>
</dbReference>
<dbReference type="Gene3D" id="3.40.367.20">
    <property type="match status" value="1"/>
</dbReference>
<dbReference type="CDD" id="cd24008">
    <property type="entry name" value="ASKHA_NBD_GLK"/>
    <property type="match status" value="1"/>
</dbReference>
<dbReference type="PANTHER" id="PTHR47690">
    <property type="entry name" value="GLUCOKINASE"/>
    <property type="match status" value="1"/>
</dbReference>
<sequence>MKNGRPLDEPVLLADIGGTNARFALSGGGRIGPIEHYRVGDFSTAIEAIAAFLLHHAGCAPRAAVLGVAGPVENDRCVVTNSGWMIDGRDFQDRFGFRTVHLLNDFEALAWSLPALQPSDLRAMGTQRAAAAAPMLVIGPGTGFGAACFFPSAAMVAVTEAGHATLPATSEREEQIIGQLRQRFGHVSVERVLSGSGLVNLYQALAAIDGVAVPDRDPAAITQAALEKHCRISVAALDTFCAMLGAVAGDLALTLCARGGVYISGGIVPRFADRFVASRFRMQFECKGRYEPYLRRIPTSLILDPDRSFIGLKAFCERSAAASGTSSIHHRP</sequence>
<dbReference type="SUPFAM" id="SSF53067">
    <property type="entry name" value="Actin-like ATPase domain"/>
    <property type="match status" value="1"/>
</dbReference>
<name>A0A4U6S0T9_BRAEL</name>
<keyword evidence="3" id="KW-0963">Cytoplasm</keyword>
<evidence type="ECO:0000256" key="3">
    <source>
        <dbReference type="HAMAP-Rule" id="MF_00524"/>
    </source>
</evidence>
<dbReference type="AlphaFoldDB" id="A0A4U6S0T9"/>
<keyword evidence="1 3" id="KW-0808">Transferase</keyword>
<evidence type="ECO:0000313" key="6">
    <source>
        <dbReference type="Proteomes" id="UP000305095"/>
    </source>
</evidence>
<evidence type="ECO:0000256" key="2">
    <source>
        <dbReference type="ARBA" id="ARBA00022777"/>
    </source>
</evidence>
<dbReference type="Gene3D" id="3.30.420.40">
    <property type="match status" value="1"/>
</dbReference>
<keyword evidence="3" id="KW-0067">ATP-binding</keyword>
<comment type="catalytic activity">
    <reaction evidence="3">
        <text>D-glucose + ATP = D-glucose 6-phosphate + ADP + H(+)</text>
        <dbReference type="Rhea" id="RHEA:17825"/>
        <dbReference type="ChEBI" id="CHEBI:4167"/>
        <dbReference type="ChEBI" id="CHEBI:15378"/>
        <dbReference type="ChEBI" id="CHEBI:30616"/>
        <dbReference type="ChEBI" id="CHEBI:61548"/>
        <dbReference type="ChEBI" id="CHEBI:456216"/>
        <dbReference type="EC" id="2.7.1.2"/>
    </reaction>
</comment>
<dbReference type="Pfam" id="PF02685">
    <property type="entry name" value="Glucokinase"/>
    <property type="match status" value="1"/>
</dbReference>
<dbReference type="InterPro" id="IPR043129">
    <property type="entry name" value="ATPase_NBD"/>
</dbReference>